<proteinExistence type="predicted"/>
<organism evidence="1 2">
    <name type="scientific">Oceanobacillus caeni</name>
    <dbReference type="NCBI Taxonomy" id="405946"/>
    <lineage>
        <taxon>Bacteria</taxon>
        <taxon>Bacillati</taxon>
        <taxon>Bacillota</taxon>
        <taxon>Bacilli</taxon>
        <taxon>Bacillales</taxon>
        <taxon>Bacillaceae</taxon>
        <taxon>Oceanobacillus</taxon>
    </lineage>
</organism>
<name>A0ABR5MFF0_9BACI</name>
<keyword evidence="2" id="KW-1185">Reference proteome</keyword>
<evidence type="ECO:0008006" key="3">
    <source>
        <dbReference type="Google" id="ProtNLM"/>
    </source>
</evidence>
<evidence type="ECO:0000313" key="1">
    <source>
        <dbReference type="EMBL" id="KPH70529.1"/>
    </source>
</evidence>
<dbReference type="SUPFAM" id="SSF48452">
    <property type="entry name" value="TPR-like"/>
    <property type="match status" value="1"/>
</dbReference>
<dbReference type="EMBL" id="LGTK01000102">
    <property type="protein sequence ID" value="KPH70529.1"/>
    <property type="molecule type" value="Genomic_DNA"/>
</dbReference>
<dbReference type="Gene3D" id="1.25.40.10">
    <property type="entry name" value="Tetratricopeptide repeat domain"/>
    <property type="match status" value="1"/>
</dbReference>
<dbReference type="InterPro" id="IPR011990">
    <property type="entry name" value="TPR-like_helical_dom_sf"/>
</dbReference>
<protein>
    <recommendedName>
        <fullName evidence="3">TPR repeat-containing protein</fullName>
    </recommendedName>
</protein>
<gene>
    <name evidence="1" type="ORF">AFL42_16760</name>
</gene>
<reference evidence="1 2" key="1">
    <citation type="submission" date="2015-07" db="EMBL/GenBank/DDBJ databases">
        <title>High-quality draft genome sequence of Oceanobacillus caeni HM6, a bacillus isolated from a human feces.</title>
        <authorList>
            <person name="Kumar J."/>
            <person name="Verma M.K."/>
            <person name="Pandey R."/>
            <person name="Bhambi M."/>
            <person name="Chauhan N."/>
        </authorList>
    </citation>
    <scope>NUCLEOTIDE SEQUENCE [LARGE SCALE GENOMIC DNA]</scope>
    <source>
        <strain evidence="1 2">HM6</strain>
    </source>
</reference>
<accession>A0ABR5MFF0</accession>
<sequence>MRIQQDDKIILFPKWKKELEKASLIALKEKRYDEALIKLDKLINYQVDNHEIITGKLICLMELGEFNEAQNLCEDLLKQEDEHYYHYVHIYLTILFQTNQYNLLMDQVEYEFQKKDIPKLQKEQFKQLYEISEKMNIDMNMEKEAILFQDLFTAVEEGNFDEQWRQVEKLKSLHANPSNQIIELLVNDDVHPLAKTAIIEWLKEKQWTTEVEVSKFNVTLTIIPKELEWVKESEPILETKALLRELEQDNPSLFHLITKLLYDYTYVMYPIKPPKDDYLHIAKALELIGKESLGVASNQVPETTKQVENYIEKIKFSESLYLSIIDS</sequence>
<dbReference type="RefSeq" id="WP_047183698.1">
    <property type="nucleotide sequence ID" value="NZ_JAHHXM010000002.1"/>
</dbReference>
<comment type="caution">
    <text evidence="1">The sequence shown here is derived from an EMBL/GenBank/DDBJ whole genome shotgun (WGS) entry which is preliminary data.</text>
</comment>
<evidence type="ECO:0000313" key="2">
    <source>
        <dbReference type="Proteomes" id="UP000037854"/>
    </source>
</evidence>
<dbReference type="SUPFAM" id="SSF116965">
    <property type="entry name" value="Hypothetical protein MPN330"/>
    <property type="match status" value="1"/>
</dbReference>
<dbReference type="Pfam" id="PF14559">
    <property type="entry name" value="TPR_19"/>
    <property type="match status" value="1"/>
</dbReference>
<dbReference type="Proteomes" id="UP000037854">
    <property type="component" value="Unassembled WGS sequence"/>
</dbReference>